<organism evidence="15 16">
    <name type="scientific">Sciurus carolinensis</name>
    <name type="common">Eastern gray squirrel</name>
    <dbReference type="NCBI Taxonomy" id="30640"/>
    <lineage>
        <taxon>Eukaryota</taxon>
        <taxon>Metazoa</taxon>
        <taxon>Chordata</taxon>
        <taxon>Craniata</taxon>
        <taxon>Vertebrata</taxon>
        <taxon>Euteleostomi</taxon>
        <taxon>Mammalia</taxon>
        <taxon>Eutheria</taxon>
        <taxon>Euarchontoglires</taxon>
        <taxon>Glires</taxon>
        <taxon>Rodentia</taxon>
        <taxon>Sciuromorpha</taxon>
        <taxon>Sciuridae</taxon>
        <taxon>Sciurinae</taxon>
        <taxon>Sciurini</taxon>
        <taxon>Sciurus</taxon>
    </lineage>
</organism>
<dbReference type="InterPro" id="IPR010987">
    <property type="entry name" value="Glutathione-S-Trfase_C-like"/>
</dbReference>
<dbReference type="CDD" id="cd03075">
    <property type="entry name" value="GST_N_Mu"/>
    <property type="match status" value="1"/>
</dbReference>
<keyword evidence="7" id="KW-0597">Phosphoprotein</keyword>
<dbReference type="InterPro" id="IPR036028">
    <property type="entry name" value="SH3-like_dom_sf"/>
</dbReference>
<dbReference type="EMBL" id="JAATJV010424099">
    <property type="protein sequence ID" value="MBZ3888666.1"/>
    <property type="molecule type" value="Genomic_DNA"/>
</dbReference>
<dbReference type="GO" id="GO:0032587">
    <property type="term" value="C:ruffle membrane"/>
    <property type="evidence" value="ECO:0007669"/>
    <property type="project" value="TreeGrafter"/>
</dbReference>
<feature type="domain" description="GST N-terminal" evidence="13">
    <location>
        <begin position="395"/>
        <end position="482"/>
    </location>
</feature>
<dbReference type="Pfam" id="PF22975">
    <property type="entry name" value="EPS8_2nd"/>
    <property type="match status" value="1"/>
</dbReference>
<evidence type="ECO:0000259" key="13">
    <source>
        <dbReference type="PROSITE" id="PS50404"/>
    </source>
</evidence>
<dbReference type="SUPFAM" id="SSF52833">
    <property type="entry name" value="Thioredoxin-like"/>
    <property type="match status" value="1"/>
</dbReference>
<dbReference type="SUPFAM" id="SSF50044">
    <property type="entry name" value="SH3-domain"/>
    <property type="match status" value="1"/>
</dbReference>
<dbReference type="SFLD" id="SFLDS00019">
    <property type="entry name" value="Glutathione_Transferase_(cytos"/>
    <property type="match status" value="1"/>
</dbReference>
<dbReference type="PANTHER" id="PTHR12287">
    <property type="entry name" value="EPIDERMAL GROWTH FACTOR RECEPTOR KINASE SUBSTRATE EPS8-RELATED PROTEIN"/>
    <property type="match status" value="1"/>
</dbReference>
<keyword evidence="8" id="KW-0808">Transferase</keyword>
<dbReference type="CDD" id="cd01210">
    <property type="entry name" value="PTB_EPS8"/>
    <property type="match status" value="1"/>
</dbReference>
<dbReference type="GO" id="GO:0042802">
    <property type="term" value="F:identical protein binding"/>
    <property type="evidence" value="ECO:0007669"/>
    <property type="project" value="UniProtKB-ARBA"/>
</dbReference>
<name>A0AA41NE22_SCICA</name>
<evidence type="ECO:0000259" key="12">
    <source>
        <dbReference type="PROSITE" id="PS50002"/>
    </source>
</evidence>
<dbReference type="GO" id="GO:0035023">
    <property type="term" value="P:regulation of Rho protein signal transduction"/>
    <property type="evidence" value="ECO:0007669"/>
    <property type="project" value="TreeGrafter"/>
</dbReference>
<evidence type="ECO:0000256" key="5">
    <source>
        <dbReference type="ARBA" id="ARBA00022443"/>
    </source>
</evidence>
<dbReference type="InterPro" id="IPR001452">
    <property type="entry name" value="SH3_domain"/>
</dbReference>
<dbReference type="PANTHER" id="PTHR12287:SF22">
    <property type="entry name" value="EPIDERMAL GROWTH FACTOR RECEPTOR KINASE SUBSTRATE 8-LIKE PROTEIN 3"/>
    <property type="match status" value="1"/>
</dbReference>
<dbReference type="EC" id="2.5.1.18" evidence="4"/>
<evidence type="ECO:0000256" key="9">
    <source>
        <dbReference type="ARBA" id="ARBA00081375"/>
    </source>
</evidence>
<dbReference type="PROSITE" id="PS50405">
    <property type="entry name" value="GST_CTER"/>
    <property type="match status" value="1"/>
</dbReference>
<dbReference type="FunFam" id="2.30.30.40:FF:000195">
    <property type="entry name" value="epidermal growth factor receptor kinase substrate 8-like protein 3"/>
    <property type="match status" value="1"/>
</dbReference>
<dbReference type="Pfam" id="PF08416">
    <property type="entry name" value="PTB"/>
    <property type="match status" value="1"/>
</dbReference>
<evidence type="ECO:0000256" key="2">
    <source>
        <dbReference type="ARBA" id="ARBA00005861"/>
    </source>
</evidence>
<dbReference type="InterPro" id="IPR036282">
    <property type="entry name" value="Glutathione-S-Trfase_C_sf"/>
</dbReference>
<feature type="domain" description="GST C-terminal" evidence="14">
    <location>
        <begin position="484"/>
        <end position="602"/>
    </location>
</feature>
<dbReference type="SMART" id="SM00326">
    <property type="entry name" value="SH3"/>
    <property type="match status" value="1"/>
</dbReference>
<keyword evidence="16" id="KW-1185">Reference proteome</keyword>
<evidence type="ECO:0000256" key="8">
    <source>
        <dbReference type="ARBA" id="ARBA00022679"/>
    </source>
</evidence>
<dbReference type="Gene3D" id="1.20.1050.10">
    <property type="match status" value="1"/>
</dbReference>
<evidence type="ECO:0000313" key="15">
    <source>
        <dbReference type="EMBL" id="MBZ3888666.1"/>
    </source>
</evidence>
<comment type="subcellular location">
    <subcellularLocation>
        <location evidence="1">Cytoplasm</location>
    </subcellularLocation>
</comment>
<dbReference type="GO" id="GO:0007266">
    <property type="term" value="P:Rho protein signal transduction"/>
    <property type="evidence" value="ECO:0007669"/>
    <property type="project" value="TreeGrafter"/>
</dbReference>
<dbReference type="Gene3D" id="3.40.30.10">
    <property type="entry name" value="Glutaredoxin"/>
    <property type="match status" value="1"/>
</dbReference>
<evidence type="ECO:0000256" key="7">
    <source>
        <dbReference type="ARBA" id="ARBA00022553"/>
    </source>
</evidence>
<evidence type="ECO:0000256" key="10">
    <source>
        <dbReference type="PROSITE-ProRule" id="PRU00192"/>
    </source>
</evidence>
<dbReference type="PROSITE" id="PS50404">
    <property type="entry name" value="GST_NTER"/>
    <property type="match status" value="1"/>
</dbReference>
<comment type="similarity">
    <text evidence="3">Belongs to the EPS8 family.</text>
</comment>
<gene>
    <name evidence="15" type="ORF">SUZIE_199095</name>
</gene>
<evidence type="ECO:0000256" key="3">
    <source>
        <dbReference type="ARBA" id="ARBA00006197"/>
    </source>
</evidence>
<comment type="caution">
    <text evidence="15">The sequence shown here is derived from an EMBL/GenBank/DDBJ whole genome shotgun (WGS) entry which is preliminary data.</text>
</comment>
<proteinExistence type="inferred from homology"/>
<dbReference type="InterPro" id="IPR035462">
    <property type="entry name" value="Eps8_SH3"/>
</dbReference>
<reference evidence="15" key="1">
    <citation type="submission" date="2020-03" db="EMBL/GenBank/DDBJ databases">
        <title>Studies in the Genomics of Life Span.</title>
        <authorList>
            <person name="Glass D."/>
        </authorList>
    </citation>
    <scope>NUCLEOTIDE SEQUENCE</scope>
    <source>
        <strain evidence="15">SUZIE</strain>
        <tissue evidence="15">Muscle</tissue>
    </source>
</reference>
<evidence type="ECO:0000256" key="11">
    <source>
        <dbReference type="SAM" id="MobiDB-lite"/>
    </source>
</evidence>
<dbReference type="InterPro" id="IPR004046">
    <property type="entry name" value="GST_C"/>
</dbReference>
<evidence type="ECO:0000259" key="14">
    <source>
        <dbReference type="PROSITE" id="PS50405"/>
    </source>
</evidence>
<dbReference type="InterPro" id="IPR055093">
    <property type="entry name" value="EPS8_2nd"/>
</dbReference>
<accession>A0AA41NE22</accession>
<dbReference type="Gene3D" id="2.30.30.40">
    <property type="entry name" value="SH3 Domains"/>
    <property type="match status" value="1"/>
</dbReference>
<dbReference type="InterPro" id="IPR036249">
    <property type="entry name" value="Thioredoxin-like_sf"/>
</dbReference>
<dbReference type="GO" id="GO:0031982">
    <property type="term" value="C:vesicle"/>
    <property type="evidence" value="ECO:0007669"/>
    <property type="project" value="TreeGrafter"/>
</dbReference>
<dbReference type="Gene3D" id="2.30.29.30">
    <property type="entry name" value="Pleckstrin-homology domain (PH domain)/Phosphotyrosine-binding domain (PTB)"/>
    <property type="match status" value="1"/>
</dbReference>
<evidence type="ECO:0000256" key="4">
    <source>
        <dbReference type="ARBA" id="ARBA00012452"/>
    </source>
</evidence>
<dbReference type="InterPro" id="IPR011993">
    <property type="entry name" value="PH-like_dom_sf"/>
</dbReference>
<dbReference type="InterPro" id="IPR039801">
    <property type="entry name" value="EPS8-like"/>
</dbReference>
<dbReference type="PRINTS" id="PR01267">
    <property type="entry name" value="GSTRNSFRASEM"/>
</dbReference>
<dbReference type="GO" id="GO:0003779">
    <property type="term" value="F:actin binding"/>
    <property type="evidence" value="ECO:0007669"/>
    <property type="project" value="TreeGrafter"/>
</dbReference>
<dbReference type="InterPro" id="IPR013625">
    <property type="entry name" value="PTB"/>
</dbReference>
<feature type="compositionally biased region" description="Polar residues" evidence="11">
    <location>
        <begin position="312"/>
        <end position="328"/>
    </location>
</feature>
<feature type="region of interest" description="Disordered" evidence="11">
    <location>
        <begin position="312"/>
        <end position="332"/>
    </location>
</feature>
<evidence type="ECO:0000256" key="1">
    <source>
        <dbReference type="ARBA" id="ARBA00004496"/>
    </source>
</evidence>
<dbReference type="AlphaFoldDB" id="A0AA41NE22"/>
<dbReference type="SUPFAM" id="SSF50729">
    <property type="entry name" value="PH domain-like"/>
    <property type="match status" value="1"/>
</dbReference>
<dbReference type="InterPro" id="IPR033928">
    <property type="entry name" value="EPS8_PTB"/>
</dbReference>
<evidence type="ECO:0000313" key="16">
    <source>
        <dbReference type="Proteomes" id="UP001166674"/>
    </source>
</evidence>
<feature type="region of interest" description="Disordered" evidence="11">
    <location>
        <begin position="113"/>
        <end position="160"/>
    </location>
</feature>
<comment type="similarity">
    <text evidence="2">Belongs to the GST superfamily. Mu family.</text>
</comment>
<keyword evidence="6" id="KW-0963">Cytoplasm</keyword>
<dbReference type="GO" id="GO:0005737">
    <property type="term" value="C:cytoplasm"/>
    <property type="evidence" value="ECO:0007669"/>
    <property type="project" value="UniProtKB-SubCell"/>
</dbReference>
<dbReference type="CDD" id="cd03209">
    <property type="entry name" value="GST_C_Mu"/>
    <property type="match status" value="1"/>
</dbReference>
<protein>
    <recommendedName>
        <fullName evidence="4">glutathione transferase</fullName>
        <ecNumber evidence="4">2.5.1.18</ecNumber>
    </recommendedName>
    <alternativeName>
        <fullName evidence="9">GST class-mu</fullName>
    </alternativeName>
</protein>
<dbReference type="FunFam" id="3.40.30.10:FF:000019">
    <property type="entry name" value="Glutathione S-transferase Mu"/>
    <property type="match status" value="1"/>
</dbReference>
<dbReference type="Pfam" id="PF00043">
    <property type="entry name" value="GST_C"/>
    <property type="match status" value="1"/>
</dbReference>
<dbReference type="SUPFAM" id="SSF47616">
    <property type="entry name" value="GST C-terminal domain-like"/>
    <property type="match status" value="1"/>
</dbReference>
<feature type="domain" description="SH3" evidence="12">
    <location>
        <begin position="335"/>
        <end position="394"/>
    </location>
</feature>
<dbReference type="InterPro" id="IPR040079">
    <property type="entry name" value="Glutathione_S-Trfase"/>
</dbReference>
<sequence>MTCKLGTQRIREPKDALQKLQDMDTQGRVWSQDLILQVRDGWLQLLDIETKEELDSYRLDNIKAMDVALNTCSYNSILSITVQESGLPSISTLLFQCQEVGAQQLRNSLQKALEEELEQSRPRSGGLHPDQDRWRGPSMERPLPLEQAPPLERGPLPEQPYWRTPEHRITQANYIDCFQKIKYSFNLLGKLAIRLQETSAPEFVHILFKTLDSILVQCPDADLAAQVVSPLLTPKAIDLLQSCLSPPESNLWKGLGVAWTTSEAEWTGNEPPHYQPTFYDGWQPPEPSSLAPLRYQDSLSLRLGSTSHFAQEETYNNGPQSGNTNIRPSSPRPVKSVLKMQVLYEFEARNPQELTVVQGEVLEVLDHSKRWWLVKNEAGQSGYIPSNILEPLQLGGPGSQGQSPTRLAHAIRLLLEFTDTSYEEKQYICGEAPDYDRSQWLDVKFKLDLDFPNLPYLMDGKNKITQSNAILRYIARKHNMCGETEEEKIRVDIMENQIMDFRMQLIRLCYNSDHENMKPQYLEQLPGQLKLFSLFLGKFSWFAGEKLTFVDFLTYDVLDQNRMFEPKCLDEFPNLKAFMCRFEALEKIAAYLQSDRFFKMPINNKMAKWGNKCIC</sequence>
<dbReference type="GO" id="GO:1900029">
    <property type="term" value="P:positive regulation of ruffle assembly"/>
    <property type="evidence" value="ECO:0007669"/>
    <property type="project" value="TreeGrafter"/>
</dbReference>
<dbReference type="PROSITE" id="PS50002">
    <property type="entry name" value="SH3"/>
    <property type="match status" value="1"/>
</dbReference>
<dbReference type="GO" id="GO:0004364">
    <property type="term" value="F:glutathione transferase activity"/>
    <property type="evidence" value="ECO:0007669"/>
    <property type="project" value="UniProtKB-EC"/>
</dbReference>
<evidence type="ECO:0000256" key="6">
    <source>
        <dbReference type="ARBA" id="ARBA00022490"/>
    </source>
</evidence>
<dbReference type="FunFam" id="2.30.29.30:FF:000293">
    <property type="entry name" value="EPS8 like 3"/>
    <property type="match status" value="1"/>
</dbReference>
<dbReference type="Proteomes" id="UP001166674">
    <property type="component" value="Unassembled WGS sequence"/>
</dbReference>
<dbReference type="CDD" id="cd11764">
    <property type="entry name" value="SH3_Eps8"/>
    <property type="match status" value="1"/>
</dbReference>
<dbReference type="InterPro" id="IPR004045">
    <property type="entry name" value="Glutathione_S-Trfase_N"/>
</dbReference>
<dbReference type="InterPro" id="IPR003081">
    <property type="entry name" value="GST_mu"/>
</dbReference>
<keyword evidence="5 10" id="KW-0728">SH3 domain</keyword>
<dbReference type="Pfam" id="PF00018">
    <property type="entry name" value="SH3_1"/>
    <property type="match status" value="1"/>
</dbReference>
<dbReference type="Pfam" id="PF02798">
    <property type="entry name" value="GST_N"/>
    <property type="match status" value="1"/>
</dbReference>
<dbReference type="FunFam" id="1.20.1050.10:FF:000003">
    <property type="entry name" value="Glutathione S-transferase 2"/>
    <property type="match status" value="1"/>
</dbReference>